<sequence length="177" mass="19850">MTREKTLWELYKSGLKKYFNFRSRSTRKEFWVFVLATQLCVVLLTAADPMLGTAAALFAFIPTLSATVRRLHDRGYSGWWIALPYALIFVGTGLLSTEDEETYSAASKILDAAGLLALLWIWLQTFLRSFPRENPWGPVPDNLKKDCAPALPAPLKDLRGAPLEGPEDAVKPRLGKH</sequence>
<dbReference type="EMBL" id="JAKZJU020000001">
    <property type="protein sequence ID" value="MDL2059891.1"/>
    <property type="molecule type" value="Genomic_DNA"/>
</dbReference>
<feature type="transmembrane region" description="Helical" evidence="2">
    <location>
        <begin position="78"/>
        <end position="97"/>
    </location>
</feature>
<evidence type="ECO:0000313" key="3">
    <source>
        <dbReference type="EMBL" id="MDL2059891.1"/>
    </source>
</evidence>
<keyword evidence="2" id="KW-0472">Membrane</keyword>
<keyword evidence="2" id="KW-1133">Transmembrane helix</keyword>
<organism evidence="3 4">
    <name type="scientific">Mesosutterella faecium</name>
    <dbReference type="NCBI Taxonomy" id="2925194"/>
    <lineage>
        <taxon>Bacteria</taxon>
        <taxon>Pseudomonadati</taxon>
        <taxon>Pseudomonadota</taxon>
        <taxon>Betaproteobacteria</taxon>
        <taxon>Burkholderiales</taxon>
        <taxon>Sutterellaceae</taxon>
        <taxon>Mesosutterella</taxon>
    </lineage>
</organism>
<feature type="transmembrane region" description="Helical" evidence="2">
    <location>
        <begin position="53"/>
        <end position="71"/>
    </location>
</feature>
<evidence type="ECO:0000256" key="2">
    <source>
        <dbReference type="SAM" id="Phobius"/>
    </source>
</evidence>
<comment type="caution">
    <text evidence="3">The sequence shown here is derived from an EMBL/GenBank/DDBJ whole genome shotgun (WGS) entry which is preliminary data.</text>
</comment>
<dbReference type="PANTHER" id="PTHR34980">
    <property type="entry name" value="INNER MEMBRANE PROTEIN-RELATED-RELATED"/>
    <property type="match status" value="1"/>
</dbReference>
<dbReference type="PANTHER" id="PTHR34980:SF2">
    <property type="entry name" value="INNER MEMBRANE PROTEIN YHAH-RELATED"/>
    <property type="match status" value="1"/>
</dbReference>
<evidence type="ECO:0000313" key="4">
    <source>
        <dbReference type="Proteomes" id="UP001165481"/>
    </source>
</evidence>
<reference evidence="3" key="1">
    <citation type="submission" date="2023-03" db="EMBL/GenBank/DDBJ databases">
        <title>Mesosutterella sp. nov. isolated from porcine feces.</title>
        <authorList>
            <person name="Yu S."/>
        </authorList>
    </citation>
    <scope>NUCLEOTIDE SEQUENCE</scope>
    <source>
        <strain evidence="3">AGMB02718</strain>
    </source>
</reference>
<accession>A0ABT7IND4</accession>
<feature type="region of interest" description="Disordered" evidence="1">
    <location>
        <begin position="154"/>
        <end position="177"/>
    </location>
</feature>
<dbReference type="Pfam" id="PF05656">
    <property type="entry name" value="DUF805"/>
    <property type="match status" value="1"/>
</dbReference>
<feature type="transmembrane region" description="Helical" evidence="2">
    <location>
        <begin position="103"/>
        <end position="123"/>
    </location>
</feature>
<proteinExistence type="predicted"/>
<protein>
    <submittedName>
        <fullName evidence="3">DUF805 domain-containing protein</fullName>
    </submittedName>
</protein>
<dbReference type="RefSeq" id="WP_243377127.1">
    <property type="nucleotide sequence ID" value="NZ_JAKZJU020000001.1"/>
</dbReference>
<dbReference type="Proteomes" id="UP001165481">
    <property type="component" value="Unassembled WGS sequence"/>
</dbReference>
<dbReference type="InterPro" id="IPR008523">
    <property type="entry name" value="DUF805"/>
</dbReference>
<name>A0ABT7IND4_9BURK</name>
<gene>
    <name evidence="3" type="ORF">MUN46_008110</name>
</gene>
<feature type="transmembrane region" description="Helical" evidence="2">
    <location>
        <begin position="30"/>
        <end position="47"/>
    </location>
</feature>
<keyword evidence="2" id="KW-0812">Transmembrane</keyword>
<evidence type="ECO:0000256" key="1">
    <source>
        <dbReference type="SAM" id="MobiDB-lite"/>
    </source>
</evidence>
<keyword evidence="4" id="KW-1185">Reference proteome</keyword>